<reference evidence="5" key="1">
    <citation type="submission" date="2024-06" db="EMBL/GenBank/DDBJ databases">
        <authorList>
            <person name="Li T."/>
            <person name="Gao R."/>
        </authorList>
    </citation>
    <scope>NUCLEOTIDE SEQUENCE</scope>
    <source>
        <strain evidence="5">ZPR3</strain>
        <plasmid evidence="5">unnamed1</plasmid>
    </source>
</reference>
<dbReference type="InterPro" id="IPR028082">
    <property type="entry name" value="Peripla_BP_I"/>
</dbReference>
<dbReference type="SUPFAM" id="SSF53822">
    <property type="entry name" value="Periplasmic binding protein-like I"/>
    <property type="match status" value="1"/>
</dbReference>
<name>A0AAU7S055_9HYPH</name>
<dbReference type="Pfam" id="PF13377">
    <property type="entry name" value="Peripla_BP_3"/>
    <property type="match status" value="1"/>
</dbReference>
<protein>
    <submittedName>
        <fullName evidence="5">LacI family DNA-binding transcriptional regulator</fullName>
    </submittedName>
</protein>
<evidence type="ECO:0000256" key="2">
    <source>
        <dbReference type="ARBA" id="ARBA00023125"/>
    </source>
</evidence>
<dbReference type="InterPro" id="IPR010982">
    <property type="entry name" value="Lambda_DNA-bd_dom_sf"/>
</dbReference>
<dbReference type="Pfam" id="PF00356">
    <property type="entry name" value="LacI"/>
    <property type="match status" value="1"/>
</dbReference>
<dbReference type="Gene3D" id="1.10.260.40">
    <property type="entry name" value="lambda repressor-like DNA-binding domains"/>
    <property type="match status" value="1"/>
</dbReference>
<keyword evidence="3" id="KW-0804">Transcription</keyword>
<dbReference type="SUPFAM" id="SSF47413">
    <property type="entry name" value="lambda repressor-like DNA-binding domains"/>
    <property type="match status" value="1"/>
</dbReference>
<dbReference type="PROSITE" id="PS50932">
    <property type="entry name" value="HTH_LACI_2"/>
    <property type="match status" value="1"/>
</dbReference>
<proteinExistence type="predicted"/>
<dbReference type="GO" id="GO:0000976">
    <property type="term" value="F:transcription cis-regulatory region binding"/>
    <property type="evidence" value="ECO:0007669"/>
    <property type="project" value="TreeGrafter"/>
</dbReference>
<sequence length="365" mass="39611">MQGFLTGEARIKVEGEPIRRTRNGSGRVKLQEVAQKANVSTATVSRAFNEPSKVSEEVRQRVFEAAHTLNWIPNAAGRALASSKTQIAGAIIPTLDNEIFANQISGMQSVFSKHGFTLLLGCSNYDPQEGLRQARAMLARGVEAISIVGEDHPPELFEALRSRHVPYVVTYSFNKTSSHPCIGFDNYTAFREIVEHLLSLGHRRFGAIFQPLDNNDRVRARLKGITDALRDAGLAVGADRCLVGPSTIDFGGSSFLRMMGQADRPTAIICGNDNIALGALLKAKEIGLAAPNDFSITGFDNLAISSRFHPTLTTMMIDNQEIGSRAAAALLQAIAEGHHLLTSVEIKPELKIRESTAPVRSTIPL</sequence>
<dbReference type="InterPro" id="IPR046335">
    <property type="entry name" value="LacI/GalR-like_sensor"/>
</dbReference>
<evidence type="ECO:0000259" key="4">
    <source>
        <dbReference type="PROSITE" id="PS50932"/>
    </source>
</evidence>
<organism evidence="5">
    <name type="scientific">Rhizobium sp. ZPR3</name>
    <dbReference type="NCBI Taxonomy" id="3158967"/>
    <lineage>
        <taxon>Bacteria</taxon>
        <taxon>Pseudomonadati</taxon>
        <taxon>Pseudomonadota</taxon>
        <taxon>Alphaproteobacteria</taxon>
        <taxon>Hyphomicrobiales</taxon>
        <taxon>Rhizobiaceae</taxon>
        <taxon>Rhizobium/Agrobacterium group</taxon>
        <taxon>Rhizobium</taxon>
    </lineage>
</organism>
<dbReference type="EMBL" id="CP157961">
    <property type="protein sequence ID" value="XBT95740.1"/>
    <property type="molecule type" value="Genomic_DNA"/>
</dbReference>
<dbReference type="InterPro" id="IPR000843">
    <property type="entry name" value="HTH_LacI"/>
</dbReference>
<dbReference type="CDD" id="cd01392">
    <property type="entry name" value="HTH_LacI"/>
    <property type="match status" value="1"/>
</dbReference>
<dbReference type="CDD" id="cd06273">
    <property type="entry name" value="PBP1_LacI-like"/>
    <property type="match status" value="1"/>
</dbReference>
<accession>A0AAU7S055</accession>
<evidence type="ECO:0000313" key="5">
    <source>
        <dbReference type="EMBL" id="XBT95740.1"/>
    </source>
</evidence>
<dbReference type="RefSeq" id="WP_349960076.1">
    <property type="nucleotide sequence ID" value="NZ_CP157961.1"/>
</dbReference>
<dbReference type="PANTHER" id="PTHR30146">
    <property type="entry name" value="LACI-RELATED TRANSCRIPTIONAL REPRESSOR"/>
    <property type="match status" value="1"/>
</dbReference>
<dbReference type="AlphaFoldDB" id="A0AAU7S055"/>
<dbReference type="SMART" id="SM00354">
    <property type="entry name" value="HTH_LACI"/>
    <property type="match status" value="1"/>
</dbReference>
<evidence type="ECO:0000256" key="3">
    <source>
        <dbReference type="ARBA" id="ARBA00023163"/>
    </source>
</evidence>
<dbReference type="PANTHER" id="PTHR30146:SF138">
    <property type="entry name" value="TRANSCRIPTIONAL REGULATORY PROTEIN"/>
    <property type="match status" value="1"/>
</dbReference>
<keyword evidence="2 5" id="KW-0238">DNA-binding</keyword>
<evidence type="ECO:0000256" key="1">
    <source>
        <dbReference type="ARBA" id="ARBA00023015"/>
    </source>
</evidence>
<keyword evidence="5" id="KW-0614">Plasmid</keyword>
<dbReference type="Gene3D" id="3.40.50.2300">
    <property type="match status" value="2"/>
</dbReference>
<dbReference type="GO" id="GO:0003700">
    <property type="term" value="F:DNA-binding transcription factor activity"/>
    <property type="evidence" value="ECO:0007669"/>
    <property type="project" value="TreeGrafter"/>
</dbReference>
<keyword evidence="1" id="KW-0805">Transcription regulation</keyword>
<geneLocation type="plasmid" evidence="5">
    <name>unnamed1</name>
</geneLocation>
<feature type="domain" description="HTH lacI-type" evidence="4">
    <location>
        <begin position="28"/>
        <end position="82"/>
    </location>
</feature>
<gene>
    <name evidence="5" type="ORF">ABM479_19545</name>
</gene>